<evidence type="ECO:0000313" key="1">
    <source>
        <dbReference type="EMBL" id="CAG8838014.1"/>
    </source>
</evidence>
<dbReference type="OrthoDB" id="2442841at2759"/>
<comment type="caution">
    <text evidence="1">The sequence shown here is derived from an EMBL/GenBank/DDBJ whole genome shotgun (WGS) entry which is preliminary data.</text>
</comment>
<protein>
    <submittedName>
        <fullName evidence="1">19996_t:CDS:1</fullName>
    </submittedName>
</protein>
<name>A0A9N9KLH3_9GLOM</name>
<feature type="non-terminal residue" evidence="1">
    <location>
        <position position="1"/>
    </location>
</feature>
<evidence type="ECO:0000313" key="2">
    <source>
        <dbReference type="Proteomes" id="UP000789759"/>
    </source>
</evidence>
<dbReference type="EMBL" id="CAJVQA010082952">
    <property type="protein sequence ID" value="CAG8838014.1"/>
    <property type="molecule type" value="Genomic_DNA"/>
</dbReference>
<reference evidence="1" key="1">
    <citation type="submission" date="2021-06" db="EMBL/GenBank/DDBJ databases">
        <authorList>
            <person name="Kallberg Y."/>
            <person name="Tangrot J."/>
            <person name="Rosling A."/>
        </authorList>
    </citation>
    <scope>NUCLEOTIDE SEQUENCE</scope>
    <source>
        <strain evidence="1">FL966</strain>
    </source>
</reference>
<keyword evidence="2" id="KW-1185">Reference proteome</keyword>
<proteinExistence type="predicted"/>
<organism evidence="1 2">
    <name type="scientific">Cetraspora pellucida</name>
    <dbReference type="NCBI Taxonomy" id="1433469"/>
    <lineage>
        <taxon>Eukaryota</taxon>
        <taxon>Fungi</taxon>
        <taxon>Fungi incertae sedis</taxon>
        <taxon>Mucoromycota</taxon>
        <taxon>Glomeromycotina</taxon>
        <taxon>Glomeromycetes</taxon>
        <taxon>Diversisporales</taxon>
        <taxon>Gigasporaceae</taxon>
        <taxon>Cetraspora</taxon>
    </lineage>
</organism>
<dbReference type="AlphaFoldDB" id="A0A9N9KLH3"/>
<dbReference type="Proteomes" id="UP000789759">
    <property type="component" value="Unassembled WGS sequence"/>
</dbReference>
<feature type="non-terminal residue" evidence="1">
    <location>
        <position position="116"/>
    </location>
</feature>
<gene>
    <name evidence="1" type="ORF">CPELLU_LOCUS21653</name>
</gene>
<accession>A0A9N9KLH3</accession>
<sequence>QSAYNLVERSMAPLSNRLAGIVLPVDYYGSHLNSQDPIFEKPVITEYVDIENIPFPNVEFPGLENNIDNYNVPWEWIENDLLATNNGFLPPLVIGKDDHYVNSIHLLEYYDKGKIP</sequence>